<feature type="domain" description="Glutaredoxin" evidence="1">
    <location>
        <begin position="8"/>
        <end position="63"/>
    </location>
</feature>
<dbReference type="KEGG" id="vg:28378585"/>
<dbReference type="Pfam" id="PF00462">
    <property type="entry name" value="Glutaredoxin"/>
    <property type="match status" value="1"/>
</dbReference>
<evidence type="ECO:0000313" key="2">
    <source>
        <dbReference type="EMBL" id="ANA86282.1"/>
    </source>
</evidence>
<organism evidence="2 3">
    <name type="scientific">Gordonia phage Smoothie</name>
    <dbReference type="NCBI Taxonomy" id="1838078"/>
    <lineage>
        <taxon>Viruses</taxon>
        <taxon>Duplodnaviria</taxon>
        <taxon>Heunggongvirae</taxon>
        <taxon>Uroviricota</taxon>
        <taxon>Caudoviricetes</taxon>
        <taxon>Smoothievirus</taxon>
        <taxon>Smoothievirus smoothie</taxon>
    </lineage>
</organism>
<dbReference type="SUPFAM" id="SSF52833">
    <property type="entry name" value="Thioredoxin-like"/>
    <property type="match status" value="1"/>
</dbReference>
<reference evidence="2 3" key="1">
    <citation type="submission" date="2016-03" db="EMBL/GenBank/DDBJ databases">
        <authorList>
            <person name="Montgomery M.T."/>
            <person name="Guerrero C.A."/>
            <person name="Mavrich T.N."/>
            <person name="Pope W.H."/>
            <person name="Garlena R.A."/>
            <person name="Russell D.A."/>
            <person name="Jacobs-Sera D."/>
            <person name="Hendrix R.W."/>
            <person name="Hatfull G.F."/>
        </authorList>
    </citation>
    <scope>NUCLEOTIDE SEQUENCE [LARGE SCALE GENOMIC DNA]</scope>
</reference>
<evidence type="ECO:0000259" key="1">
    <source>
        <dbReference type="Pfam" id="PF00462"/>
    </source>
</evidence>
<dbReference type="RefSeq" id="YP_009269239.1">
    <property type="nucleotide sequence ID" value="NC_030696.1"/>
</dbReference>
<evidence type="ECO:0000313" key="3">
    <source>
        <dbReference type="Proteomes" id="UP000201458"/>
    </source>
</evidence>
<dbReference type="PROSITE" id="PS51354">
    <property type="entry name" value="GLUTAREDOXIN_2"/>
    <property type="match status" value="1"/>
</dbReference>
<protein>
    <submittedName>
        <fullName evidence="2">Thioredoxin</fullName>
    </submittedName>
</protein>
<dbReference type="GeneID" id="28378585"/>
<name>A0A160DEM5_9CAUD</name>
<sequence length="97" mass="11729">MPDQPYKVIVYSKPNCVQCNYTKRWLRDRGIEFETFDVTTPEGEKGLRKLRKWEYQQAPVTVIRYPDTHRLVEHFAGYSVTKLEKYFPKDKFPRIKK</sequence>
<gene>
    <name evidence="2" type="primary">126</name>
    <name evidence="2" type="ORF">PBI_SMOOTHIE_126</name>
</gene>
<dbReference type="InterPro" id="IPR036249">
    <property type="entry name" value="Thioredoxin-like_sf"/>
</dbReference>
<keyword evidence="3" id="KW-1185">Reference proteome</keyword>
<dbReference type="Gene3D" id="3.40.30.10">
    <property type="entry name" value="Glutaredoxin"/>
    <property type="match status" value="1"/>
</dbReference>
<dbReference type="CDD" id="cd02976">
    <property type="entry name" value="NrdH"/>
    <property type="match status" value="1"/>
</dbReference>
<dbReference type="EMBL" id="KU998244">
    <property type="protein sequence ID" value="ANA86282.1"/>
    <property type="molecule type" value="Genomic_DNA"/>
</dbReference>
<dbReference type="InterPro" id="IPR002109">
    <property type="entry name" value="Glutaredoxin"/>
</dbReference>
<accession>A0A160DEM5</accession>
<proteinExistence type="predicted"/>
<dbReference type="Proteomes" id="UP000201458">
    <property type="component" value="Segment"/>
</dbReference>